<feature type="domain" description="DUF6535" evidence="3">
    <location>
        <begin position="90"/>
        <end position="268"/>
    </location>
</feature>
<dbReference type="STRING" id="1330018.A0A167PXT8"/>
<name>A0A167PXT8_CALVF</name>
<dbReference type="AlphaFoldDB" id="A0A167PXT8"/>
<feature type="transmembrane region" description="Helical" evidence="2">
    <location>
        <begin position="181"/>
        <end position="206"/>
    </location>
</feature>
<organism evidence="4 5">
    <name type="scientific">Calocera viscosa (strain TUFC12733)</name>
    <dbReference type="NCBI Taxonomy" id="1330018"/>
    <lineage>
        <taxon>Eukaryota</taxon>
        <taxon>Fungi</taxon>
        <taxon>Dikarya</taxon>
        <taxon>Basidiomycota</taxon>
        <taxon>Agaricomycotina</taxon>
        <taxon>Dacrymycetes</taxon>
        <taxon>Dacrymycetales</taxon>
        <taxon>Dacrymycetaceae</taxon>
        <taxon>Calocera</taxon>
    </lineage>
</organism>
<keyword evidence="2" id="KW-1133">Transmembrane helix</keyword>
<reference evidence="4 5" key="1">
    <citation type="journal article" date="2016" name="Mol. Biol. Evol.">
        <title>Comparative Genomics of Early-Diverging Mushroom-Forming Fungi Provides Insights into the Origins of Lignocellulose Decay Capabilities.</title>
        <authorList>
            <person name="Nagy L.G."/>
            <person name="Riley R."/>
            <person name="Tritt A."/>
            <person name="Adam C."/>
            <person name="Daum C."/>
            <person name="Floudas D."/>
            <person name="Sun H."/>
            <person name="Yadav J.S."/>
            <person name="Pangilinan J."/>
            <person name="Larsson K.H."/>
            <person name="Matsuura K."/>
            <person name="Barry K."/>
            <person name="Labutti K."/>
            <person name="Kuo R."/>
            <person name="Ohm R.A."/>
            <person name="Bhattacharya S.S."/>
            <person name="Shirouzu T."/>
            <person name="Yoshinaga Y."/>
            <person name="Martin F.M."/>
            <person name="Grigoriev I.V."/>
            <person name="Hibbett D.S."/>
        </authorList>
    </citation>
    <scope>NUCLEOTIDE SEQUENCE [LARGE SCALE GENOMIC DNA]</scope>
    <source>
        <strain evidence="4 5">TUFC12733</strain>
    </source>
</reference>
<feature type="region of interest" description="Disordered" evidence="1">
    <location>
        <begin position="39"/>
        <end position="62"/>
    </location>
</feature>
<feature type="transmembrane region" description="Helical" evidence="2">
    <location>
        <begin position="273"/>
        <end position="298"/>
    </location>
</feature>
<feature type="transmembrane region" description="Helical" evidence="2">
    <location>
        <begin position="114"/>
        <end position="137"/>
    </location>
</feature>
<dbReference type="OrthoDB" id="3235960at2759"/>
<keyword evidence="2" id="KW-0812">Transmembrane</keyword>
<proteinExistence type="predicted"/>
<dbReference type="Proteomes" id="UP000076738">
    <property type="component" value="Unassembled WGS sequence"/>
</dbReference>
<keyword evidence="5" id="KW-1185">Reference proteome</keyword>
<keyword evidence="2" id="KW-0472">Membrane</keyword>
<feature type="transmembrane region" description="Helical" evidence="2">
    <location>
        <begin position="240"/>
        <end position="267"/>
    </location>
</feature>
<dbReference type="EMBL" id="KV417273">
    <property type="protein sequence ID" value="KZO99230.1"/>
    <property type="molecule type" value="Genomic_DNA"/>
</dbReference>
<accession>A0A167PXT8</accession>
<evidence type="ECO:0000259" key="3">
    <source>
        <dbReference type="Pfam" id="PF20153"/>
    </source>
</evidence>
<gene>
    <name evidence="4" type="ORF">CALVIDRAFT_596320</name>
</gene>
<sequence>MPRSSTASPVPGFRVVPDMEEDLSDIWASVRVSSGLEASASHIEDTRSGHLETDASSPDAADRANRAVNFTEGPKFLNAQPDKSENAEIWRTYVEEANKHDTALLKKWGDGIDIFLLFTGLFSAILSAFLVVSWSALQPDPTQSTSDALATISQQLVLMSSNSRMNQSAAYQVPNFSPPPWAVTVNCLWFTALFISLLTAVLAMLLKEWLSAYTDGVALVPLERVKQRQMRYDGLDKWRVPAIVSFLPLAIHIAVFLFLTGLVLFAWSVSVVLSTLMTILLLIGFGLYTVSAVLPLILPECPYKSPFAYVIEVPGRMLADLLFKIRALLCWTGSQGRKTGLFHLHSKYAPRMPRMVDREVEFLAENSMLLQAKAIAWMTTSSNPTVQELAVYFVSWWRTTVFVKNEIDLEFQRAALRIVSEAALSTRREGTPNGFGNSFQMGGRTVIEPCLVN</sequence>
<evidence type="ECO:0000313" key="5">
    <source>
        <dbReference type="Proteomes" id="UP000076738"/>
    </source>
</evidence>
<dbReference type="Pfam" id="PF20153">
    <property type="entry name" value="DUF6535"/>
    <property type="match status" value="1"/>
</dbReference>
<feature type="compositionally biased region" description="Basic and acidic residues" evidence="1">
    <location>
        <begin position="42"/>
        <end position="53"/>
    </location>
</feature>
<protein>
    <recommendedName>
        <fullName evidence="3">DUF6535 domain-containing protein</fullName>
    </recommendedName>
</protein>
<dbReference type="InterPro" id="IPR045338">
    <property type="entry name" value="DUF6535"/>
</dbReference>
<evidence type="ECO:0000256" key="2">
    <source>
        <dbReference type="SAM" id="Phobius"/>
    </source>
</evidence>
<evidence type="ECO:0000256" key="1">
    <source>
        <dbReference type="SAM" id="MobiDB-lite"/>
    </source>
</evidence>
<evidence type="ECO:0000313" key="4">
    <source>
        <dbReference type="EMBL" id="KZO99230.1"/>
    </source>
</evidence>